<feature type="transmembrane region" description="Helical" evidence="1">
    <location>
        <begin position="21"/>
        <end position="40"/>
    </location>
</feature>
<keyword evidence="1" id="KW-0472">Membrane</keyword>
<organism evidence="2 3">
    <name type="scientific">Anopheles farauti</name>
    <dbReference type="NCBI Taxonomy" id="69004"/>
    <lineage>
        <taxon>Eukaryota</taxon>
        <taxon>Metazoa</taxon>
        <taxon>Ecdysozoa</taxon>
        <taxon>Arthropoda</taxon>
        <taxon>Hexapoda</taxon>
        <taxon>Insecta</taxon>
        <taxon>Pterygota</taxon>
        <taxon>Neoptera</taxon>
        <taxon>Endopterygota</taxon>
        <taxon>Diptera</taxon>
        <taxon>Nematocera</taxon>
        <taxon>Culicoidea</taxon>
        <taxon>Culicidae</taxon>
        <taxon>Anophelinae</taxon>
        <taxon>Anopheles</taxon>
    </lineage>
</organism>
<keyword evidence="1" id="KW-1133">Transmembrane helix</keyword>
<proteinExistence type="predicted"/>
<evidence type="ECO:0000256" key="1">
    <source>
        <dbReference type="SAM" id="Phobius"/>
    </source>
</evidence>
<dbReference type="VEuPathDB" id="VectorBase:AFAF004804"/>
<sequence>MVISCRVAYLRQVVSRLSERFSHHLLFYFFSTIPFLYRIYEPYLKFPLLSAIAQLHLSPTACSSQGVGSRFLISNQARERRNTFGKTAKMCLCCGNREGYDIEDANFGKSYNESFSTSQTAEVAAAPIVIVSQPTNNNGAAAVESAPDSRQN</sequence>
<protein>
    <submittedName>
        <fullName evidence="2">Uncharacterized protein</fullName>
    </submittedName>
</protein>
<evidence type="ECO:0000313" key="2">
    <source>
        <dbReference type="EnsemblMetazoa" id="AFAF004804-PA"/>
    </source>
</evidence>
<evidence type="ECO:0000313" key="3">
    <source>
        <dbReference type="Proteomes" id="UP000075886"/>
    </source>
</evidence>
<accession>A0A182Q7W3</accession>
<dbReference type="EMBL" id="AXCN02002066">
    <property type="status" value="NOT_ANNOTATED_CDS"/>
    <property type="molecule type" value="Genomic_DNA"/>
</dbReference>
<reference evidence="2" key="2">
    <citation type="submission" date="2020-05" db="UniProtKB">
        <authorList>
            <consortium name="EnsemblMetazoa"/>
        </authorList>
    </citation>
    <scope>IDENTIFICATION</scope>
    <source>
        <strain evidence="2">FAR1</strain>
    </source>
</reference>
<dbReference type="Proteomes" id="UP000075886">
    <property type="component" value="Unassembled WGS sequence"/>
</dbReference>
<reference evidence="3" key="1">
    <citation type="submission" date="2014-01" db="EMBL/GenBank/DDBJ databases">
        <title>The Genome Sequence of Anopheles farauti FAR1 (V2).</title>
        <authorList>
            <consortium name="The Broad Institute Genomics Platform"/>
            <person name="Neafsey D.E."/>
            <person name="Besansky N."/>
            <person name="Howell P."/>
            <person name="Walton C."/>
            <person name="Young S.K."/>
            <person name="Zeng Q."/>
            <person name="Gargeya S."/>
            <person name="Fitzgerald M."/>
            <person name="Haas B."/>
            <person name="Abouelleil A."/>
            <person name="Allen A.W."/>
            <person name="Alvarado L."/>
            <person name="Arachchi H.M."/>
            <person name="Berlin A.M."/>
            <person name="Chapman S.B."/>
            <person name="Gainer-Dewar J."/>
            <person name="Goldberg J."/>
            <person name="Griggs A."/>
            <person name="Gujja S."/>
            <person name="Hansen M."/>
            <person name="Howarth C."/>
            <person name="Imamovic A."/>
            <person name="Ireland A."/>
            <person name="Larimer J."/>
            <person name="McCowan C."/>
            <person name="Murphy C."/>
            <person name="Pearson M."/>
            <person name="Poon T.W."/>
            <person name="Priest M."/>
            <person name="Roberts A."/>
            <person name="Saif S."/>
            <person name="Shea T."/>
            <person name="Sisk P."/>
            <person name="Sykes S."/>
            <person name="Wortman J."/>
            <person name="Nusbaum C."/>
            <person name="Birren B."/>
        </authorList>
    </citation>
    <scope>NUCLEOTIDE SEQUENCE [LARGE SCALE GENOMIC DNA]</scope>
    <source>
        <strain evidence="3">FAR1</strain>
    </source>
</reference>
<name>A0A182Q7W3_9DIPT</name>
<dbReference type="AlphaFoldDB" id="A0A182Q7W3"/>
<keyword evidence="1" id="KW-0812">Transmembrane</keyword>
<keyword evidence="3" id="KW-1185">Reference proteome</keyword>
<dbReference type="EnsemblMetazoa" id="AFAF004804-RA">
    <property type="protein sequence ID" value="AFAF004804-PA"/>
    <property type="gene ID" value="AFAF004804"/>
</dbReference>